<dbReference type="PANTHER" id="PTHR11707">
    <property type="entry name" value="L-ASPARAGINASE"/>
    <property type="match status" value="1"/>
</dbReference>
<dbReference type="FunFam" id="3.40.50.40:FF:000001">
    <property type="entry name" value="L-asparaginase 1"/>
    <property type="match status" value="1"/>
</dbReference>
<sequence>MRSYGVGNAPQNKEFLKELEDASSRGIVVVNLTQCMSGKVNMGGYATGNALAHAGVIGGADMTVEATLTKLHYLLSQGLDTQTIREAMTQNLRGELTPDD</sequence>
<reference evidence="4" key="1">
    <citation type="submission" date="2019-08" db="EMBL/GenBank/DDBJ databases">
        <authorList>
            <person name="Kucharzyk K."/>
            <person name="Murdoch R.W."/>
            <person name="Higgins S."/>
            <person name="Loffler F."/>
        </authorList>
    </citation>
    <scope>NUCLEOTIDE SEQUENCE</scope>
</reference>
<dbReference type="GO" id="GO:0009066">
    <property type="term" value="P:aspartate family amino acid metabolic process"/>
    <property type="evidence" value="ECO:0007669"/>
    <property type="project" value="UniProtKB-ARBA"/>
</dbReference>
<name>A0A645I355_9ZZZZ</name>
<dbReference type="SUPFAM" id="SSF53774">
    <property type="entry name" value="Glutaminase/Asparaginase"/>
    <property type="match status" value="1"/>
</dbReference>
<dbReference type="PIRSF" id="PIRSF500176">
    <property type="entry name" value="L_ASNase"/>
    <property type="match status" value="1"/>
</dbReference>
<evidence type="ECO:0000256" key="1">
    <source>
        <dbReference type="ARBA" id="ARBA00012920"/>
    </source>
</evidence>
<feature type="domain" description="Asparaginase/glutaminase C-terminal" evidence="3">
    <location>
        <begin position="2"/>
        <end position="88"/>
    </location>
</feature>
<dbReference type="InterPro" id="IPR040919">
    <property type="entry name" value="Asparaginase_C"/>
</dbReference>
<dbReference type="GO" id="GO:0005829">
    <property type="term" value="C:cytosol"/>
    <property type="evidence" value="ECO:0007669"/>
    <property type="project" value="TreeGrafter"/>
</dbReference>
<gene>
    <name evidence="4" type="primary">ansA_33</name>
    <name evidence="4" type="ORF">SDC9_193307</name>
</gene>
<dbReference type="PROSITE" id="PS51732">
    <property type="entry name" value="ASN_GLN_ASE_3"/>
    <property type="match status" value="1"/>
</dbReference>
<dbReference type="GO" id="GO:0004067">
    <property type="term" value="F:asparaginase activity"/>
    <property type="evidence" value="ECO:0007669"/>
    <property type="project" value="UniProtKB-EC"/>
</dbReference>
<proteinExistence type="predicted"/>
<evidence type="ECO:0000256" key="2">
    <source>
        <dbReference type="ARBA" id="ARBA00022801"/>
    </source>
</evidence>
<dbReference type="AlphaFoldDB" id="A0A645I355"/>
<dbReference type="InterPro" id="IPR006034">
    <property type="entry name" value="Asparaginase/glutaminase-like"/>
</dbReference>
<dbReference type="InterPro" id="IPR027473">
    <property type="entry name" value="L-asparaginase_C"/>
</dbReference>
<dbReference type="PIRSF" id="PIRSF001220">
    <property type="entry name" value="L-ASNase_gatD"/>
    <property type="match status" value="1"/>
</dbReference>
<accession>A0A645I355</accession>
<dbReference type="PANTHER" id="PTHR11707:SF28">
    <property type="entry name" value="60 KDA LYSOPHOSPHOLIPASE"/>
    <property type="match status" value="1"/>
</dbReference>
<comment type="caution">
    <text evidence="4">The sequence shown here is derived from an EMBL/GenBank/DDBJ whole genome shotgun (WGS) entry which is preliminary data.</text>
</comment>
<keyword evidence="2 4" id="KW-0378">Hydrolase</keyword>
<dbReference type="InterPro" id="IPR036152">
    <property type="entry name" value="Asp/glu_Ase-like_sf"/>
</dbReference>
<dbReference type="EMBL" id="VSSQ01105848">
    <property type="protein sequence ID" value="MPN45737.1"/>
    <property type="molecule type" value="Genomic_DNA"/>
</dbReference>
<protein>
    <recommendedName>
        <fullName evidence="1">asparaginase</fullName>
        <ecNumber evidence="1">3.5.1.1</ecNumber>
    </recommendedName>
</protein>
<dbReference type="Gene3D" id="3.40.50.40">
    <property type="match status" value="1"/>
</dbReference>
<evidence type="ECO:0000259" key="3">
    <source>
        <dbReference type="Pfam" id="PF17763"/>
    </source>
</evidence>
<evidence type="ECO:0000313" key="4">
    <source>
        <dbReference type="EMBL" id="MPN45737.1"/>
    </source>
</evidence>
<organism evidence="4">
    <name type="scientific">bioreactor metagenome</name>
    <dbReference type="NCBI Taxonomy" id="1076179"/>
    <lineage>
        <taxon>unclassified sequences</taxon>
        <taxon>metagenomes</taxon>
        <taxon>ecological metagenomes</taxon>
    </lineage>
</organism>
<dbReference type="EC" id="3.5.1.1" evidence="1"/>
<dbReference type="Pfam" id="PF17763">
    <property type="entry name" value="Asparaginase_C"/>
    <property type="match status" value="1"/>
</dbReference>